<accession>A0A9D3WM29</accession>
<dbReference type="AlphaFoldDB" id="A0A9D3WM29"/>
<dbReference type="InterPro" id="IPR040256">
    <property type="entry name" value="At4g02000-like"/>
</dbReference>
<organism evidence="3 4">
    <name type="scientific">Gossypium stocksii</name>
    <dbReference type="NCBI Taxonomy" id="47602"/>
    <lineage>
        <taxon>Eukaryota</taxon>
        <taxon>Viridiplantae</taxon>
        <taxon>Streptophyta</taxon>
        <taxon>Embryophyta</taxon>
        <taxon>Tracheophyta</taxon>
        <taxon>Spermatophyta</taxon>
        <taxon>Magnoliopsida</taxon>
        <taxon>eudicotyledons</taxon>
        <taxon>Gunneridae</taxon>
        <taxon>Pentapetalae</taxon>
        <taxon>rosids</taxon>
        <taxon>malvids</taxon>
        <taxon>Malvales</taxon>
        <taxon>Malvaceae</taxon>
        <taxon>Malvoideae</taxon>
        <taxon>Gossypium</taxon>
    </lineage>
</organism>
<evidence type="ECO:0000313" key="4">
    <source>
        <dbReference type="Proteomes" id="UP000828251"/>
    </source>
</evidence>
<dbReference type="EMBL" id="JAIQCV010000001">
    <property type="protein sequence ID" value="KAH1131559.1"/>
    <property type="molecule type" value="Genomic_DNA"/>
</dbReference>
<feature type="compositionally biased region" description="Basic and acidic residues" evidence="1">
    <location>
        <begin position="22"/>
        <end position="51"/>
    </location>
</feature>
<reference evidence="3 4" key="1">
    <citation type="journal article" date="2021" name="Plant Biotechnol. J.">
        <title>Multi-omics assisted identification of the key and species-specific regulatory components of drought-tolerant mechanisms in Gossypium stocksii.</title>
        <authorList>
            <person name="Yu D."/>
            <person name="Ke L."/>
            <person name="Zhang D."/>
            <person name="Wu Y."/>
            <person name="Sun Y."/>
            <person name="Mei J."/>
            <person name="Sun J."/>
            <person name="Sun Y."/>
        </authorList>
    </citation>
    <scope>NUCLEOTIDE SEQUENCE [LARGE SCALE GENOMIC DNA]</scope>
    <source>
        <strain evidence="4">cv. E1</strain>
        <tissue evidence="3">Leaf</tissue>
    </source>
</reference>
<proteinExistence type="predicted"/>
<feature type="region of interest" description="Disordered" evidence="1">
    <location>
        <begin position="1"/>
        <end position="51"/>
    </location>
</feature>
<dbReference type="Pfam" id="PF14111">
    <property type="entry name" value="DUF4283"/>
    <property type="match status" value="1"/>
</dbReference>
<evidence type="ECO:0000313" key="3">
    <source>
        <dbReference type="EMBL" id="KAH1131559.1"/>
    </source>
</evidence>
<gene>
    <name evidence="3" type="ORF">J1N35_002937</name>
</gene>
<evidence type="ECO:0000259" key="2">
    <source>
        <dbReference type="Pfam" id="PF14111"/>
    </source>
</evidence>
<sequence length="585" mass="66395">MQESSLNSGENFSQPEVDDAEDSRSDADRITKKVHFKEDNGKEATDMVVESEPRPKISWKDKLLGNIFGASGKVELGAPSVDADEELEFLEGDIHRSIVNGIPAIDFSERIQQILLKGMEHTIVLKLLERNIGYGALNNRINSLWNLSKPFHLIDIENGYYLAKFHSIDDYTKVLSQGLWLIYGQYLTVQPWTKDFNPLQPYPSMVLAWIRLPGLPGFLYKKKIIEEIRGIIVVERKLRRKSQNNTHSKTESKEKDKLGSRLHALTNMGTNVVEGPTTKYNSGSLMTELIQVPVANSSGGLNSNKHTVVSFTRKGPDEDVILERSSLHISSANKNQNTGKVVGGKDGRFRASKKINKNTHGKGISSKIKIPTKIPLSESMFRLAQSVSSLKNADPGAIDLGDGWTKHTNFKELVVNMWRFSGNMADALSDFTLHIKDWNRSVYSFISMRKRQLLRSLANIQKDMELSNSMRLVNLEIEVRDELKSVLNHEELLWRQKARCDWLQFGDHQSIFNDKAVRFLETLYGETPIPLFEFPVNIFPRLKDQDIDFLNKPVLNDEIKKALFDMAPLKALGNDGFHAHFFQSQ</sequence>
<dbReference type="Proteomes" id="UP000828251">
    <property type="component" value="Unassembled WGS sequence"/>
</dbReference>
<dbReference type="PANTHER" id="PTHR31286:SF173">
    <property type="entry name" value="DUF4283 DOMAIN-CONTAINING PROTEIN"/>
    <property type="match status" value="1"/>
</dbReference>
<dbReference type="OrthoDB" id="1750606at2759"/>
<keyword evidence="4" id="KW-1185">Reference proteome</keyword>
<dbReference type="InterPro" id="IPR025558">
    <property type="entry name" value="DUF4283"/>
</dbReference>
<dbReference type="PANTHER" id="PTHR31286">
    <property type="entry name" value="GLYCINE-RICH CELL WALL STRUCTURAL PROTEIN 1.8-LIKE"/>
    <property type="match status" value="1"/>
</dbReference>
<name>A0A9D3WM29_9ROSI</name>
<comment type="caution">
    <text evidence="3">The sequence shown here is derived from an EMBL/GenBank/DDBJ whole genome shotgun (WGS) entry which is preliminary data.</text>
</comment>
<feature type="compositionally biased region" description="Polar residues" evidence="1">
    <location>
        <begin position="1"/>
        <end position="14"/>
    </location>
</feature>
<feature type="domain" description="DUF4283" evidence="2">
    <location>
        <begin position="120"/>
        <end position="199"/>
    </location>
</feature>
<evidence type="ECO:0000256" key="1">
    <source>
        <dbReference type="SAM" id="MobiDB-lite"/>
    </source>
</evidence>
<protein>
    <recommendedName>
        <fullName evidence="2">DUF4283 domain-containing protein</fullName>
    </recommendedName>
</protein>